<dbReference type="PROSITE" id="PS51450">
    <property type="entry name" value="LRR"/>
    <property type="match status" value="3"/>
</dbReference>
<dbReference type="SMART" id="SM00365">
    <property type="entry name" value="LRR_SD22"/>
    <property type="match status" value="2"/>
</dbReference>
<comment type="subcellular location">
    <subcellularLocation>
        <location evidence="1">Cell projection</location>
        <location evidence="1">Cilium</location>
    </subcellularLocation>
</comment>
<feature type="non-terminal residue" evidence="6">
    <location>
        <position position="150"/>
    </location>
</feature>
<organism evidence="6">
    <name type="scientific">marine sediment metagenome</name>
    <dbReference type="NCBI Taxonomy" id="412755"/>
    <lineage>
        <taxon>unclassified sequences</taxon>
        <taxon>metagenomes</taxon>
        <taxon>ecological metagenomes</taxon>
    </lineage>
</organism>
<gene>
    <name evidence="6" type="ORF">S03H2_08131</name>
</gene>
<evidence type="ECO:0000256" key="2">
    <source>
        <dbReference type="ARBA" id="ARBA00022614"/>
    </source>
</evidence>
<dbReference type="InterPro" id="IPR025875">
    <property type="entry name" value="Leu-rich_rpt_4"/>
</dbReference>
<dbReference type="PANTHER" id="PTHR45973">
    <property type="entry name" value="PROTEIN PHOSPHATASE 1 REGULATORY SUBUNIT SDS22-RELATED"/>
    <property type="match status" value="1"/>
</dbReference>
<dbReference type="EMBL" id="BARU01003897">
    <property type="protein sequence ID" value="GAH28623.1"/>
    <property type="molecule type" value="Genomic_DNA"/>
</dbReference>
<evidence type="ECO:0000256" key="5">
    <source>
        <dbReference type="ARBA" id="ARBA00023273"/>
    </source>
</evidence>
<dbReference type="InterPro" id="IPR032675">
    <property type="entry name" value="LRR_dom_sf"/>
</dbReference>
<dbReference type="Pfam" id="PF12799">
    <property type="entry name" value="LRR_4"/>
    <property type="match status" value="1"/>
</dbReference>
<keyword evidence="4" id="KW-0969">Cilium</keyword>
<accession>X1G6J2</accession>
<proteinExistence type="predicted"/>
<dbReference type="SUPFAM" id="SSF52075">
    <property type="entry name" value="Outer arm dynein light chain 1"/>
    <property type="match status" value="1"/>
</dbReference>
<evidence type="ECO:0008006" key="7">
    <source>
        <dbReference type="Google" id="ProtNLM"/>
    </source>
</evidence>
<reference evidence="6" key="1">
    <citation type="journal article" date="2014" name="Front. Microbiol.">
        <title>High frequency of phylogenetically diverse reductive dehalogenase-homologous genes in deep subseafloor sedimentary metagenomes.</title>
        <authorList>
            <person name="Kawai M."/>
            <person name="Futagami T."/>
            <person name="Toyoda A."/>
            <person name="Takaki Y."/>
            <person name="Nishi S."/>
            <person name="Hori S."/>
            <person name="Arai W."/>
            <person name="Tsubouchi T."/>
            <person name="Morono Y."/>
            <person name="Uchiyama I."/>
            <person name="Ito T."/>
            <person name="Fujiyama A."/>
            <person name="Inagaki F."/>
            <person name="Takami H."/>
        </authorList>
    </citation>
    <scope>NUCLEOTIDE SEQUENCE</scope>
    <source>
        <strain evidence="6">Expedition CK06-06</strain>
    </source>
</reference>
<evidence type="ECO:0000313" key="6">
    <source>
        <dbReference type="EMBL" id="GAH28623.1"/>
    </source>
</evidence>
<dbReference type="InterPro" id="IPR001611">
    <property type="entry name" value="Leu-rich_rpt"/>
</dbReference>
<sequence>MVKKVPYDSRPFHEIVDEDNEDGFITEMGVRYVFYGYGIFYERTGCLEITGKKIKNITDIKGLKFIPHLKRLKLYNNYISEIKGLEIIRELEGLDLSKNQITEIKGLECLTNLRELDLSINPIIEIKGLDRLENLEVLQFSRNQITEIRG</sequence>
<name>X1G6J2_9ZZZZ</name>
<keyword evidence="5" id="KW-0966">Cell projection</keyword>
<dbReference type="InterPro" id="IPR050576">
    <property type="entry name" value="Cilia_flagella_integrity"/>
</dbReference>
<protein>
    <recommendedName>
        <fullName evidence="7">Leucine-rich repeat domain-containing protein</fullName>
    </recommendedName>
</protein>
<evidence type="ECO:0000256" key="3">
    <source>
        <dbReference type="ARBA" id="ARBA00022737"/>
    </source>
</evidence>
<dbReference type="Gene3D" id="3.80.10.10">
    <property type="entry name" value="Ribonuclease Inhibitor"/>
    <property type="match status" value="1"/>
</dbReference>
<comment type="caution">
    <text evidence="6">The sequence shown here is derived from an EMBL/GenBank/DDBJ whole genome shotgun (WGS) entry which is preliminary data.</text>
</comment>
<keyword evidence="3" id="KW-0677">Repeat</keyword>
<evidence type="ECO:0000256" key="4">
    <source>
        <dbReference type="ARBA" id="ARBA00023069"/>
    </source>
</evidence>
<dbReference type="PANTHER" id="PTHR45973:SF9">
    <property type="entry name" value="LEUCINE-RICH REPEAT-CONTAINING PROTEIN 46"/>
    <property type="match status" value="1"/>
</dbReference>
<dbReference type="PRINTS" id="PR00019">
    <property type="entry name" value="LEURICHRPT"/>
</dbReference>
<dbReference type="AlphaFoldDB" id="X1G6J2"/>
<evidence type="ECO:0000256" key="1">
    <source>
        <dbReference type="ARBA" id="ARBA00004138"/>
    </source>
</evidence>
<keyword evidence="2" id="KW-0433">Leucine-rich repeat</keyword>